<accession>A0AA89AL62</accession>
<name>A0AA89AL62_9ASTE</name>
<sequence length="110" mass="12591">MDEVVSVIRSHSTMYSLHTTRSWEFAGIEENHAKKGDLLLKAKYGKDVIIGLLDSGDECFIDQVYGQSQRASMMKEWDRFQSHGKEPANLEMLSPLQIFSPVFIVVSRKR</sequence>
<evidence type="ECO:0000313" key="1">
    <source>
        <dbReference type="EMBL" id="KAK3006407.1"/>
    </source>
</evidence>
<evidence type="ECO:0000313" key="2">
    <source>
        <dbReference type="Proteomes" id="UP001188597"/>
    </source>
</evidence>
<keyword evidence="2" id="KW-1185">Reference proteome</keyword>
<dbReference type="Proteomes" id="UP001188597">
    <property type="component" value="Unassembled WGS sequence"/>
</dbReference>
<dbReference type="EMBL" id="JAVXUP010001997">
    <property type="protein sequence ID" value="KAK3006407.1"/>
    <property type="molecule type" value="Genomic_DNA"/>
</dbReference>
<protein>
    <submittedName>
        <fullName evidence="1">Uncharacterized protein</fullName>
    </submittedName>
</protein>
<organism evidence="1 2">
    <name type="scientific">Escallonia herrerae</name>
    <dbReference type="NCBI Taxonomy" id="1293975"/>
    <lineage>
        <taxon>Eukaryota</taxon>
        <taxon>Viridiplantae</taxon>
        <taxon>Streptophyta</taxon>
        <taxon>Embryophyta</taxon>
        <taxon>Tracheophyta</taxon>
        <taxon>Spermatophyta</taxon>
        <taxon>Magnoliopsida</taxon>
        <taxon>eudicotyledons</taxon>
        <taxon>Gunneridae</taxon>
        <taxon>Pentapetalae</taxon>
        <taxon>asterids</taxon>
        <taxon>campanulids</taxon>
        <taxon>Escalloniales</taxon>
        <taxon>Escalloniaceae</taxon>
        <taxon>Escallonia</taxon>
    </lineage>
</organism>
<comment type="caution">
    <text evidence="1">The sequence shown here is derived from an EMBL/GenBank/DDBJ whole genome shotgun (WGS) entry which is preliminary data.</text>
</comment>
<proteinExistence type="predicted"/>
<reference evidence="1" key="1">
    <citation type="submission" date="2022-12" db="EMBL/GenBank/DDBJ databases">
        <title>Draft genome assemblies for two species of Escallonia (Escalloniales).</title>
        <authorList>
            <person name="Chanderbali A."/>
            <person name="Dervinis C."/>
            <person name="Anghel I."/>
            <person name="Soltis D."/>
            <person name="Soltis P."/>
            <person name="Zapata F."/>
        </authorList>
    </citation>
    <scope>NUCLEOTIDE SEQUENCE</scope>
    <source>
        <strain evidence="1">UCBG64.0493</strain>
        <tissue evidence="1">Leaf</tissue>
    </source>
</reference>
<gene>
    <name evidence="1" type="ORF">RJ639_015548</name>
</gene>
<dbReference type="AlphaFoldDB" id="A0AA89AL62"/>